<organism evidence="2 3">
    <name type="scientific">Rhizocola hellebori</name>
    <dbReference type="NCBI Taxonomy" id="1392758"/>
    <lineage>
        <taxon>Bacteria</taxon>
        <taxon>Bacillati</taxon>
        <taxon>Actinomycetota</taxon>
        <taxon>Actinomycetes</taxon>
        <taxon>Micromonosporales</taxon>
        <taxon>Micromonosporaceae</taxon>
        <taxon>Rhizocola</taxon>
    </lineage>
</organism>
<dbReference type="GO" id="GO:0005886">
    <property type="term" value="C:plasma membrane"/>
    <property type="evidence" value="ECO:0007669"/>
    <property type="project" value="TreeGrafter"/>
</dbReference>
<dbReference type="PANTHER" id="PTHR30572">
    <property type="entry name" value="MEMBRANE COMPONENT OF TRANSPORTER-RELATED"/>
    <property type="match status" value="1"/>
</dbReference>
<feature type="transmembrane region" description="Helical" evidence="1">
    <location>
        <begin position="517"/>
        <end position="539"/>
    </location>
</feature>
<evidence type="ECO:0000313" key="2">
    <source>
        <dbReference type="EMBL" id="GIH06360.1"/>
    </source>
</evidence>
<keyword evidence="1" id="KW-0472">Membrane</keyword>
<accession>A0A8J3Q9E5</accession>
<comment type="caution">
    <text evidence="2">The sequence shown here is derived from an EMBL/GenBank/DDBJ whole genome shotgun (WGS) entry which is preliminary data.</text>
</comment>
<sequence>MRPATLLRLAFAGSLTDRVRAGLTVIAAALAGLAILATGAVLNMAPTERWVQRPGGQPYLEQNDWRYTTTFLNSTGLRPGLIVMATVCILPALFLIAQAARLGGPARDRRLATMRLAGATPQQSRAIAAAEQGIAVGLGALLAMAAFPLLRLALHRPTMEGVRAGGWEGDGVLFTPYSGPLLPLPTDTAPAWWSWPLVALGLPVAAALLSSLALRRVFAAPTATVRRARRARPRLWPLWLMIIGLADLALCRAWIDRLVRSDGTSADTTPPYVLMGVGVTLLCVGVPMCAAAIGWLGAKAALRWGRSASTLIAARRVLADPYSGSRAVLALLVCAVLVAGLLGYRINFDWTNEVGGKFGFRHGDKQLNDLVLGILDAMAVIFVCFAAVGLLIALVDAAMTRRRIEAALLATGTSQMVLVKARLTAIMLTAVPGVLLGLSLGYLIPTLALPPVQDSAVVITTCHGFDDAGEVPCTPQGLAQQERADRGDGTSPAYGHVQRDPLGPWHNVYPPIPWDRLAMLAVIALAAVAAATVLSLMIGGRTGADTALRTT</sequence>
<protein>
    <recommendedName>
        <fullName evidence="4">FtsX-like permease family protein</fullName>
    </recommendedName>
</protein>
<evidence type="ECO:0000256" key="1">
    <source>
        <dbReference type="SAM" id="Phobius"/>
    </source>
</evidence>
<gene>
    <name evidence="2" type="ORF">Rhe02_44270</name>
</gene>
<dbReference type="EMBL" id="BONY01000026">
    <property type="protein sequence ID" value="GIH06360.1"/>
    <property type="molecule type" value="Genomic_DNA"/>
</dbReference>
<name>A0A8J3Q9E5_9ACTN</name>
<evidence type="ECO:0000313" key="3">
    <source>
        <dbReference type="Proteomes" id="UP000612899"/>
    </source>
</evidence>
<feature type="transmembrane region" description="Helical" evidence="1">
    <location>
        <begin position="235"/>
        <end position="255"/>
    </location>
</feature>
<dbReference type="Proteomes" id="UP000612899">
    <property type="component" value="Unassembled WGS sequence"/>
</dbReference>
<feature type="transmembrane region" description="Helical" evidence="1">
    <location>
        <begin position="275"/>
        <end position="298"/>
    </location>
</feature>
<feature type="transmembrane region" description="Helical" evidence="1">
    <location>
        <begin position="327"/>
        <end position="346"/>
    </location>
</feature>
<dbReference type="AlphaFoldDB" id="A0A8J3Q9E5"/>
<proteinExistence type="predicted"/>
<feature type="transmembrane region" description="Helical" evidence="1">
    <location>
        <begin position="423"/>
        <end position="444"/>
    </location>
</feature>
<feature type="transmembrane region" description="Helical" evidence="1">
    <location>
        <begin position="370"/>
        <end position="395"/>
    </location>
</feature>
<dbReference type="GO" id="GO:0022857">
    <property type="term" value="F:transmembrane transporter activity"/>
    <property type="evidence" value="ECO:0007669"/>
    <property type="project" value="TreeGrafter"/>
</dbReference>
<dbReference type="PANTHER" id="PTHR30572:SF4">
    <property type="entry name" value="ABC TRANSPORTER PERMEASE YTRF"/>
    <property type="match status" value="1"/>
</dbReference>
<feature type="transmembrane region" description="Helical" evidence="1">
    <location>
        <begin position="133"/>
        <end position="154"/>
    </location>
</feature>
<feature type="transmembrane region" description="Helical" evidence="1">
    <location>
        <begin position="192"/>
        <end position="214"/>
    </location>
</feature>
<dbReference type="InterPro" id="IPR050250">
    <property type="entry name" value="Macrolide_Exporter_MacB"/>
</dbReference>
<feature type="transmembrane region" description="Helical" evidence="1">
    <location>
        <begin position="21"/>
        <end position="42"/>
    </location>
</feature>
<evidence type="ECO:0008006" key="4">
    <source>
        <dbReference type="Google" id="ProtNLM"/>
    </source>
</evidence>
<keyword evidence="1" id="KW-1133">Transmembrane helix</keyword>
<keyword evidence="1" id="KW-0812">Transmembrane</keyword>
<feature type="transmembrane region" description="Helical" evidence="1">
    <location>
        <begin position="81"/>
        <end position="100"/>
    </location>
</feature>
<dbReference type="RefSeq" id="WP_203910170.1">
    <property type="nucleotide sequence ID" value="NZ_BONY01000026.1"/>
</dbReference>
<reference evidence="2" key="1">
    <citation type="submission" date="2021-01" db="EMBL/GenBank/DDBJ databases">
        <title>Whole genome shotgun sequence of Rhizocola hellebori NBRC 109834.</title>
        <authorList>
            <person name="Komaki H."/>
            <person name="Tamura T."/>
        </authorList>
    </citation>
    <scope>NUCLEOTIDE SEQUENCE</scope>
    <source>
        <strain evidence="2">NBRC 109834</strain>
    </source>
</reference>
<keyword evidence="3" id="KW-1185">Reference proteome</keyword>